<dbReference type="InterPro" id="IPR003488">
    <property type="entry name" value="DprA"/>
</dbReference>
<evidence type="ECO:0000259" key="3">
    <source>
        <dbReference type="Pfam" id="PF17782"/>
    </source>
</evidence>
<dbReference type="AlphaFoldDB" id="A0A418SI75"/>
<evidence type="ECO:0000313" key="4">
    <source>
        <dbReference type="EMBL" id="QPM88947.1"/>
    </source>
</evidence>
<dbReference type="Proteomes" id="UP000283786">
    <property type="component" value="Chromosome"/>
</dbReference>
<dbReference type="GO" id="GO:0009294">
    <property type="term" value="P:DNA-mediated transformation"/>
    <property type="evidence" value="ECO:0007669"/>
    <property type="project" value="InterPro"/>
</dbReference>
<dbReference type="PANTHER" id="PTHR43022">
    <property type="entry name" value="PROTEIN SMF"/>
    <property type="match status" value="1"/>
</dbReference>
<dbReference type="RefSeq" id="WP_119838624.1">
    <property type="nucleotide sequence ID" value="NZ_CP060436.1"/>
</dbReference>
<comment type="similarity">
    <text evidence="1">Belongs to the DprA/Smf family.</text>
</comment>
<evidence type="ECO:0000256" key="1">
    <source>
        <dbReference type="ARBA" id="ARBA00006525"/>
    </source>
</evidence>
<sequence length="379" mass="39993">MTVVDTHPSTHPPLPPTTEDARLAWLRLLRSHRIGIATFYRLLTEHGSAEAALDALPGIARDAGVESYAPCSLATAEQELNRGHRNGAQLLFLGGPGYPVQLLDLADPPPLLWVLGRPEMLSRPMVGVVGARSASSLGLRMARSLAAELSEEGFVVVSGLARGVDAEAHEASLKSGTVAVQAGGVDTIYPQENADLASRIVRSGLRVSEQPIGMKPMARHFPTRNRLVAGLARAVVVVEAAARSGSLITARTALDQGRDVLAVPGHPFDPRAAGCNMLIRDGATLVRNARDVIEALGPTAAPETLRAPVRQGPTDTPRKPDSAPLRAAILDRLGAAPLAEDTLIRDVSAAARDVAPLLTDLELQGRIERCPGGMIALVR</sequence>
<dbReference type="EMBL" id="CP060436">
    <property type="protein sequence ID" value="QPM88947.1"/>
    <property type="molecule type" value="Genomic_DNA"/>
</dbReference>
<dbReference type="InterPro" id="IPR036388">
    <property type="entry name" value="WH-like_DNA-bd_sf"/>
</dbReference>
<dbReference type="OrthoDB" id="9785707at2"/>
<dbReference type="KEGG" id="palw:PSAL_001500"/>
<dbReference type="Pfam" id="PF02481">
    <property type="entry name" value="DNA_processg_A"/>
    <property type="match status" value="1"/>
</dbReference>
<dbReference type="Gene3D" id="3.40.50.450">
    <property type="match status" value="1"/>
</dbReference>
<dbReference type="Pfam" id="PF17782">
    <property type="entry name" value="WHD_DprA"/>
    <property type="match status" value="1"/>
</dbReference>
<evidence type="ECO:0000313" key="5">
    <source>
        <dbReference type="Proteomes" id="UP000283786"/>
    </source>
</evidence>
<proteinExistence type="inferred from homology"/>
<organism evidence="4 5">
    <name type="scientific">Pseudooceanicola algae</name>
    <dbReference type="NCBI Taxonomy" id="1537215"/>
    <lineage>
        <taxon>Bacteria</taxon>
        <taxon>Pseudomonadati</taxon>
        <taxon>Pseudomonadota</taxon>
        <taxon>Alphaproteobacteria</taxon>
        <taxon>Rhodobacterales</taxon>
        <taxon>Paracoccaceae</taxon>
        <taxon>Pseudooceanicola</taxon>
    </lineage>
</organism>
<feature type="domain" description="DprA winged helix" evidence="3">
    <location>
        <begin position="315"/>
        <end position="373"/>
    </location>
</feature>
<protein>
    <submittedName>
        <fullName evidence="4">Uncharacterized protein</fullName>
    </submittedName>
</protein>
<dbReference type="InterPro" id="IPR057666">
    <property type="entry name" value="DrpA_SLOG"/>
</dbReference>
<name>A0A418SI75_9RHOB</name>
<keyword evidence="5" id="KW-1185">Reference proteome</keyword>
<evidence type="ECO:0000259" key="2">
    <source>
        <dbReference type="Pfam" id="PF02481"/>
    </source>
</evidence>
<gene>
    <name evidence="4" type="ORF">PSAL_001500</name>
</gene>
<dbReference type="NCBIfam" id="TIGR00732">
    <property type="entry name" value="dprA"/>
    <property type="match status" value="1"/>
</dbReference>
<dbReference type="Pfam" id="PF21102">
    <property type="entry name" value="DprA_N"/>
    <property type="match status" value="1"/>
</dbReference>
<dbReference type="Gene3D" id="1.10.10.10">
    <property type="entry name" value="Winged helix-like DNA-binding domain superfamily/Winged helix DNA-binding domain"/>
    <property type="match status" value="1"/>
</dbReference>
<dbReference type="SUPFAM" id="SSF102405">
    <property type="entry name" value="MCP/YpsA-like"/>
    <property type="match status" value="1"/>
</dbReference>
<accession>A0A418SI75</accession>
<dbReference type="InterPro" id="IPR041614">
    <property type="entry name" value="DprA_WH"/>
</dbReference>
<reference evidence="4 5" key="1">
    <citation type="submission" date="2020-08" db="EMBL/GenBank/DDBJ databases">
        <title>Genome sequence of Rhodobacteraceae bacterium Lw-13e.</title>
        <authorList>
            <person name="Poehlein A."/>
            <person name="Wolter L."/>
            <person name="Daniel R."/>
            <person name="Brinkhoff T."/>
        </authorList>
    </citation>
    <scope>NUCLEOTIDE SEQUENCE [LARGE SCALE GENOMIC DNA]</scope>
    <source>
        <strain evidence="4 5">Lw-13e</strain>
    </source>
</reference>
<dbReference type="PANTHER" id="PTHR43022:SF1">
    <property type="entry name" value="PROTEIN SMF"/>
    <property type="match status" value="1"/>
</dbReference>
<feature type="domain" description="Smf/DprA SLOG" evidence="2">
    <location>
        <begin position="90"/>
        <end position="296"/>
    </location>
</feature>